<proteinExistence type="predicted"/>
<accession>A0ABS9BU94</accession>
<sequence length="247" mass="28473">MNLINELESLVAAEWKSALAHPRLAGFFDTSAGKDRTIVAIYLIQVYHYAFHTARNQALVGANLANMDTHYMQFCFEHALEETGHELMALHDLKSMGIVFQSRAEIPPPLPFTELLIAYLYFISTQGNPVQRLGYSYWSESSYSFIRAFMDMLIYTMNLDKSQMTFFYSHSHIDDKHAKDVVEILQKVCKTEQDWNQVKKVAKTTLSLTNTMFHETFEEFLKIQRGEASDYAFIKDLIIQSKPNQTA</sequence>
<dbReference type="SUPFAM" id="SSF48613">
    <property type="entry name" value="Heme oxygenase-like"/>
    <property type="match status" value="1"/>
</dbReference>
<comment type="caution">
    <text evidence="1">The sequence shown here is derived from an EMBL/GenBank/DDBJ whole genome shotgun (WGS) entry which is preliminary data.</text>
</comment>
<organism evidence="1 2">
    <name type="scientific">Mariniradius sediminis</name>
    <dbReference type="NCBI Taxonomy" id="2909237"/>
    <lineage>
        <taxon>Bacteria</taxon>
        <taxon>Pseudomonadati</taxon>
        <taxon>Bacteroidota</taxon>
        <taxon>Cytophagia</taxon>
        <taxon>Cytophagales</taxon>
        <taxon>Cyclobacteriaceae</taxon>
        <taxon>Mariniradius</taxon>
    </lineage>
</organism>
<evidence type="ECO:0000313" key="1">
    <source>
        <dbReference type="EMBL" id="MCF1750920.1"/>
    </source>
</evidence>
<gene>
    <name evidence="1" type="ORF">L0U89_07530</name>
</gene>
<dbReference type="InterPro" id="IPR016084">
    <property type="entry name" value="Haem_Oase-like_multi-hlx"/>
</dbReference>
<dbReference type="RefSeq" id="WP_234860975.1">
    <property type="nucleotide sequence ID" value="NZ_JAKEVZ010000005.1"/>
</dbReference>
<dbReference type="Gene3D" id="1.20.910.10">
    <property type="entry name" value="Heme oxygenase-like"/>
    <property type="match status" value="1"/>
</dbReference>
<dbReference type="Proteomes" id="UP001201449">
    <property type="component" value="Unassembled WGS sequence"/>
</dbReference>
<name>A0ABS9BU94_9BACT</name>
<dbReference type="EMBL" id="JAKEVZ010000005">
    <property type="protein sequence ID" value="MCF1750920.1"/>
    <property type="molecule type" value="Genomic_DNA"/>
</dbReference>
<dbReference type="Pfam" id="PF14518">
    <property type="entry name" value="Haem_oxygenas_2"/>
    <property type="match status" value="1"/>
</dbReference>
<reference evidence="1 2" key="1">
    <citation type="submission" date="2022-01" db="EMBL/GenBank/DDBJ databases">
        <title>Mariniradius saccharolyticus sp. nov., isolated from sediment of a river.</title>
        <authorList>
            <person name="Liu H."/>
        </authorList>
    </citation>
    <scope>NUCLEOTIDE SEQUENCE [LARGE SCALE GENOMIC DNA]</scope>
    <source>
        <strain evidence="1 2">RY-2</strain>
    </source>
</reference>
<evidence type="ECO:0000313" key="2">
    <source>
        <dbReference type="Proteomes" id="UP001201449"/>
    </source>
</evidence>
<protein>
    <submittedName>
        <fullName evidence="1">Iron-containing redox enzyme family protein</fullName>
    </submittedName>
</protein>
<keyword evidence="2" id="KW-1185">Reference proteome</keyword>